<evidence type="ECO:0000256" key="4">
    <source>
        <dbReference type="SAM" id="SignalP"/>
    </source>
</evidence>
<feature type="chain" id="PRO_5047398386" description="Lysozyme" evidence="4">
    <location>
        <begin position="31"/>
        <end position="244"/>
    </location>
</feature>
<keyword evidence="6" id="KW-1185">Reference proteome</keyword>
<gene>
    <name evidence="5" type="ORF">GCM10023094_39670</name>
</gene>
<dbReference type="EMBL" id="BAABFB010000060">
    <property type="protein sequence ID" value="GAA4485172.1"/>
    <property type="molecule type" value="Genomic_DNA"/>
</dbReference>
<protein>
    <recommendedName>
        <fullName evidence="7">Lysozyme</fullName>
    </recommendedName>
</protein>
<evidence type="ECO:0000256" key="1">
    <source>
        <dbReference type="ARBA" id="ARBA00010646"/>
    </source>
</evidence>
<dbReference type="PROSITE" id="PS51904">
    <property type="entry name" value="GLYCOSYL_HYDROL_F25_2"/>
    <property type="match status" value="1"/>
</dbReference>
<keyword evidence="2" id="KW-0378">Hydrolase</keyword>
<reference evidence="6" key="1">
    <citation type="journal article" date="2019" name="Int. J. Syst. Evol. Microbiol.">
        <title>The Global Catalogue of Microorganisms (GCM) 10K type strain sequencing project: providing services to taxonomists for standard genome sequencing and annotation.</title>
        <authorList>
            <consortium name="The Broad Institute Genomics Platform"/>
            <consortium name="The Broad Institute Genome Sequencing Center for Infectious Disease"/>
            <person name="Wu L."/>
            <person name="Ma J."/>
        </authorList>
    </citation>
    <scope>NUCLEOTIDE SEQUENCE [LARGE SCALE GENOMIC DNA]</scope>
    <source>
        <strain evidence="6">JCM 32206</strain>
    </source>
</reference>
<dbReference type="SUPFAM" id="SSF51445">
    <property type="entry name" value="(Trans)glycosidases"/>
    <property type="match status" value="1"/>
</dbReference>
<evidence type="ECO:0000313" key="5">
    <source>
        <dbReference type="EMBL" id="GAA4485172.1"/>
    </source>
</evidence>
<evidence type="ECO:0000256" key="3">
    <source>
        <dbReference type="ARBA" id="ARBA00023295"/>
    </source>
</evidence>
<feature type="signal peptide" evidence="4">
    <location>
        <begin position="1"/>
        <end position="30"/>
    </location>
</feature>
<dbReference type="CDD" id="cd00599">
    <property type="entry name" value="GH25_muramidase"/>
    <property type="match status" value="1"/>
</dbReference>
<keyword evidence="4" id="KW-0732">Signal</keyword>
<evidence type="ECO:0000256" key="2">
    <source>
        <dbReference type="ARBA" id="ARBA00022801"/>
    </source>
</evidence>
<sequence length="244" mass="26201">MTSLRRSRIRNVIVPLVLAGTLAVGGPALAGAETINGPDVASWQHPGGSGINWLAVRAAGHEFAMVKATEGLDYVNPYFVQDGIGMRAAGMARGAYHYADVRQSPEAQAAFFSSTALPIVSGGLPPVLDLEDAKGLPPAAVIDWTHRYLNAVQGLTGKQPIIYTYPNFWRTAMANTTEFSHYPLWIADYNGRNAPGPLPGGWQHWTFWQYTSTARIPGVNADIDLNIYSGALGDLGVFSNPFGS</sequence>
<dbReference type="InterPro" id="IPR018077">
    <property type="entry name" value="Glyco_hydro_fam25_subgr"/>
</dbReference>
<keyword evidence="3" id="KW-0326">Glycosidase</keyword>
<dbReference type="Proteomes" id="UP001501183">
    <property type="component" value="Unassembled WGS sequence"/>
</dbReference>
<dbReference type="InterPro" id="IPR017853">
    <property type="entry name" value="GH"/>
</dbReference>
<comment type="similarity">
    <text evidence="1">Belongs to the glycosyl hydrolase 25 family.</text>
</comment>
<organism evidence="5 6">
    <name type="scientific">Rhodococcus olei</name>
    <dbReference type="NCBI Taxonomy" id="2161675"/>
    <lineage>
        <taxon>Bacteria</taxon>
        <taxon>Bacillati</taxon>
        <taxon>Actinomycetota</taxon>
        <taxon>Actinomycetes</taxon>
        <taxon>Mycobacteriales</taxon>
        <taxon>Nocardiaceae</taxon>
        <taxon>Rhodococcus</taxon>
    </lineage>
</organism>
<dbReference type="RefSeq" id="WP_345349057.1">
    <property type="nucleotide sequence ID" value="NZ_BAABFB010000060.1"/>
</dbReference>
<evidence type="ECO:0000313" key="6">
    <source>
        <dbReference type="Proteomes" id="UP001501183"/>
    </source>
</evidence>
<dbReference type="InterPro" id="IPR002053">
    <property type="entry name" value="Glyco_hydro_25"/>
</dbReference>
<accession>A0ABP8PF57</accession>
<evidence type="ECO:0008006" key="7">
    <source>
        <dbReference type="Google" id="ProtNLM"/>
    </source>
</evidence>
<dbReference type="Pfam" id="PF01183">
    <property type="entry name" value="Glyco_hydro_25"/>
    <property type="match status" value="1"/>
</dbReference>
<dbReference type="SMART" id="SM00641">
    <property type="entry name" value="Glyco_25"/>
    <property type="match status" value="1"/>
</dbReference>
<proteinExistence type="inferred from homology"/>
<dbReference type="PANTHER" id="PTHR34135">
    <property type="entry name" value="LYSOZYME"/>
    <property type="match status" value="1"/>
</dbReference>
<comment type="caution">
    <text evidence="5">The sequence shown here is derived from an EMBL/GenBank/DDBJ whole genome shotgun (WGS) entry which is preliminary data.</text>
</comment>
<dbReference type="PANTHER" id="PTHR34135:SF2">
    <property type="entry name" value="LYSOZYME"/>
    <property type="match status" value="1"/>
</dbReference>
<dbReference type="Gene3D" id="3.20.20.80">
    <property type="entry name" value="Glycosidases"/>
    <property type="match status" value="1"/>
</dbReference>
<name>A0ABP8PF57_9NOCA</name>